<feature type="region of interest" description="Disordered" evidence="1">
    <location>
        <begin position="357"/>
        <end position="376"/>
    </location>
</feature>
<feature type="transmembrane region" description="Helical" evidence="2">
    <location>
        <begin position="78"/>
        <end position="98"/>
    </location>
</feature>
<feature type="transmembrane region" description="Helical" evidence="2">
    <location>
        <begin position="21"/>
        <end position="39"/>
    </location>
</feature>
<keyword evidence="2" id="KW-0812">Transmembrane</keyword>
<keyword evidence="2" id="KW-1133">Transmembrane helix</keyword>
<evidence type="ECO:0000313" key="4">
    <source>
        <dbReference type="Proteomes" id="UP001153636"/>
    </source>
</evidence>
<keyword evidence="2" id="KW-0472">Membrane</keyword>
<dbReference type="EMBL" id="OV651821">
    <property type="protein sequence ID" value="CAH1114976.1"/>
    <property type="molecule type" value="Genomic_DNA"/>
</dbReference>
<dbReference type="Proteomes" id="UP001153636">
    <property type="component" value="Chromosome 9"/>
</dbReference>
<dbReference type="AlphaFoldDB" id="A0A9P0D9P0"/>
<dbReference type="OrthoDB" id="6339047at2759"/>
<name>A0A9P0D9P0_9CUCU</name>
<sequence length="376" mass="42452">MALVENCFCCSVQIASGFFGAYLLIAYLIAFAFELLWIVESYVALPSAAVLLCAGYFAMALFAALLIHGLATKTSVCLLTWMLSVTLLTFPEAGLVIYMSIQYWRIESLFGITELTCWLIRIVINVIEIVLIHSLHSMWKQEELVHKRIRDLNMVAISVPTENLQSLNSQFYHNNGYDHSMDHFDDYPPRYGSSPNLWESIPNNMVMSLPYEGYQLYSTSEFNASIFLPNFVNTNDSLSGKRAQSLMDLRLLEEHTIFSEKLNHQYNPWISAVQTNTTSAVVPNSNDSLSPSPGKLTKCASVDALNVIKKNNHIIKNRSGFYAQPLPNYGVPIYYGPLDGPDFLIYKKQIDKLTSKNSINTNTTNTSVDDVQKYRD</sequence>
<protein>
    <submittedName>
        <fullName evidence="3">Uncharacterized protein</fullName>
    </submittedName>
</protein>
<evidence type="ECO:0000256" key="1">
    <source>
        <dbReference type="SAM" id="MobiDB-lite"/>
    </source>
</evidence>
<evidence type="ECO:0000256" key="2">
    <source>
        <dbReference type="SAM" id="Phobius"/>
    </source>
</evidence>
<feature type="non-terminal residue" evidence="3">
    <location>
        <position position="376"/>
    </location>
</feature>
<accession>A0A9P0D9P0</accession>
<keyword evidence="4" id="KW-1185">Reference proteome</keyword>
<proteinExistence type="predicted"/>
<reference evidence="3" key="1">
    <citation type="submission" date="2022-01" db="EMBL/GenBank/DDBJ databases">
        <authorList>
            <person name="King R."/>
        </authorList>
    </citation>
    <scope>NUCLEOTIDE SEQUENCE</scope>
</reference>
<feature type="transmembrane region" description="Helical" evidence="2">
    <location>
        <begin position="45"/>
        <end position="66"/>
    </location>
</feature>
<feature type="compositionally biased region" description="Low complexity" evidence="1">
    <location>
        <begin position="357"/>
        <end position="367"/>
    </location>
</feature>
<organism evidence="3 4">
    <name type="scientific">Psylliodes chrysocephalus</name>
    <dbReference type="NCBI Taxonomy" id="3402493"/>
    <lineage>
        <taxon>Eukaryota</taxon>
        <taxon>Metazoa</taxon>
        <taxon>Ecdysozoa</taxon>
        <taxon>Arthropoda</taxon>
        <taxon>Hexapoda</taxon>
        <taxon>Insecta</taxon>
        <taxon>Pterygota</taxon>
        <taxon>Neoptera</taxon>
        <taxon>Endopterygota</taxon>
        <taxon>Coleoptera</taxon>
        <taxon>Polyphaga</taxon>
        <taxon>Cucujiformia</taxon>
        <taxon>Chrysomeloidea</taxon>
        <taxon>Chrysomelidae</taxon>
        <taxon>Galerucinae</taxon>
        <taxon>Alticini</taxon>
        <taxon>Psylliodes</taxon>
    </lineage>
</organism>
<gene>
    <name evidence="3" type="ORF">PSYICH_LOCUS15294</name>
</gene>
<evidence type="ECO:0000313" key="3">
    <source>
        <dbReference type="EMBL" id="CAH1114976.1"/>
    </source>
</evidence>